<dbReference type="CDD" id="cd07731">
    <property type="entry name" value="ComA-like_MBL-fold"/>
    <property type="match status" value="1"/>
</dbReference>
<dbReference type="PANTHER" id="PTHR30619:SF1">
    <property type="entry name" value="RECOMBINATION PROTEIN 2"/>
    <property type="match status" value="1"/>
</dbReference>
<proteinExistence type="predicted"/>
<gene>
    <name evidence="2" type="ordered locus">trd_1963</name>
</gene>
<dbReference type="AlphaFoldDB" id="B9L2S0"/>
<evidence type="ECO:0000259" key="1">
    <source>
        <dbReference type="SMART" id="SM00849"/>
    </source>
</evidence>
<organism evidence="2 3">
    <name type="scientific">Thermomicrobium roseum (strain ATCC 27502 / DSM 5159 / P-2)</name>
    <dbReference type="NCBI Taxonomy" id="309801"/>
    <lineage>
        <taxon>Bacteria</taxon>
        <taxon>Pseudomonadati</taxon>
        <taxon>Thermomicrobiota</taxon>
        <taxon>Thermomicrobia</taxon>
        <taxon>Thermomicrobiales</taxon>
        <taxon>Thermomicrobiaceae</taxon>
        <taxon>Thermomicrobium</taxon>
    </lineage>
</organism>
<dbReference type="PROSITE" id="PS51257">
    <property type="entry name" value="PROKAR_LIPOPROTEIN"/>
    <property type="match status" value="1"/>
</dbReference>
<reference evidence="2 3" key="1">
    <citation type="journal article" date="2009" name="PLoS ONE">
        <title>Complete genome sequence of the aerobic CO-oxidizing thermophile Thermomicrobium roseum.</title>
        <authorList>
            <person name="Wu D."/>
            <person name="Raymond J."/>
            <person name="Wu M."/>
            <person name="Chatterji S."/>
            <person name="Ren Q."/>
            <person name="Graham J.E."/>
            <person name="Bryant D.A."/>
            <person name="Robb F."/>
            <person name="Colman A."/>
            <person name="Tallon L.J."/>
            <person name="Badger J.H."/>
            <person name="Madupu R."/>
            <person name="Ward N.L."/>
            <person name="Eisen J.A."/>
        </authorList>
    </citation>
    <scope>NUCLEOTIDE SEQUENCE [LARGE SCALE GENOMIC DNA]</scope>
    <source>
        <strain evidence="3">ATCC 27502 / DSM 5159 / P-2</strain>
    </source>
</reference>
<dbReference type="Pfam" id="PF00753">
    <property type="entry name" value="Lactamase_B"/>
    <property type="match status" value="1"/>
</dbReference>
<dbReference type="STRING" id="309801.trd_1963"/>
<sequence>MRRIMLLLLLLGILTGCLPVGRSPAGPTSEMTLAVLDVGQGLAVAIVTPDGHALVYDAGNSRQDAERVIIPFLRARGIERLDYAVLSHPDQDHVGGMPALLANFPVAAYVDPVLPSTNRAYAETLRLVAEKGIRPIRAERGLVLPLGEQVTARVLWPERPFLRAPDGTVSDNDNCVVLLVEYGAMRILLPGDLEERGEAELVTRDGEGLHADILVVGHHGSRTSSSEPFLAAVRPAVALISVGAGNPYGHPHRVTLDRLRRAGAQIYRTDRDGSVLVVTDGKQYEIRTERTRS</sequence>
<dbReference type="InterPro" id="IPR001279">
    <property type="entry name" value="Metallo-B-lactamas"/>
</dbReference>
<feature type="domain" description="Metallo-beta-lactamase" evidence="1">
    <location>
        <begin position="40"/>
        <end position="244"/>
    </location>
</feature>
<dbReference type="InterPro" id="IPR036866">
    <property type="entry name" value="RibonucZ/Hydroxyglut_hydro"/>
</dbReference>
<evidence type="ECO:0000313" key="2">
    <source>
        <dbReference type="EMBL" id="ACM05218.1"/>
    </source>
</evidence>
<dbReference type="eggNOG" id="COG2333">
    <property type="taxonomic scope" value="Bacteria"/>
</dbReference>
<dbReference type="InterPro" id="IPR035681">
    <property type="entry name" value="ComA-like_MBL"/>
</dbReference>
<dbReference type="SMART" id="SM00849">
    <property type="entry name" value="Lactamase_B"/>
    <property type="match status" value="1"/>
</dbReference>
<evidence type="ECO:0000313" key="3">
    <source>
        <dbReference type="Proteomes" id="UP000000447"/>
    </source>
</evidence>
<dbReference type="Gene3D" id="3.60.15.10">
    <property type="entry name" value="Ribonuclease Z/Hydroxyacylglutathione hydrolase-like"/>
    <property type="match status" value="1"/>
</dbReference>
<dbReference type="PANTHER" id="PTHR30619">
    <property type="entry name" value="DNA INTERNALIZATION/COMPETENCE PROTEIN COMEC/REC2"/>
    <property type="match status" value="1"/>
</dbReference>
<dbReference type="SUPFAM" id="SSF56281">
    <property type="entry name" value="Metallo-hydrolase/oxidoreductase"/>
    <property type="match status" value="1"/>
</dbReference>
<keyword evidence="3" id="KW-1185">Reference proteome</keyword>
<name>B9L2S0_THERP</name>
<dbReference type="InterPro" id="IPR052159">
    <property type="entry name" value="Competence_DNA_uptake"/>
</dbReference>
<dbReference type="HOGENOM" id="CLU_010363_0_3_0"/>
<protein>
    <submittedName>
        <fullName evidence="2">ComE operon protein 3</fullName>
    </submittedName>
</protein>
<accession>B9L2S0</accession>
<dbReference type="EMBL" id="CP001275">
    <property type="protein sequence ID" value="ACM05218.1"/>
    <property type="molecule type" value="Genomic_DNA"/>
</dbReference>
<dbReference type="Proteomes" id="UP000000447">
    <property type="component" value="Chromosome"/>
</dbReference>
<dbReference type="KEGG" id="tro:trd_1963"/>
<dbReference type="RefSeq" id="WP_015922904.1">
    <property type="nucleotide sequence ID" value="NC_011959.1"/>
</dbReference>